<evidence type="ECO:0000256" key="4">
    <source>
        <dbReference type="ARBA" id="ARBA00023180"/>
    </source>
</evidence>
<gene>
    <name evidence="6" type="ORF">LITE_LOCUS46561</name>
</gene>
<dbReference type="Pfam" id="PF20067">
    <property type="entry name" value="SSL_N"/>
    <property type="match status" value="1"/>
</dbReference>
<dbReference type="EMBL" id="CAMGYJ010000010">
    <property type="protein sequence ID" value="CAI0552713.1"/>
    <property type="molecule type" value="Genomic_DNA"/>
</dbReference>
<dbReference type="Gene3D" id="2.120.10.30">
    <property type="entry name" value="TolB, C-terminal domain"/>
    <property type="match status" value="1"/>
</dbReference>
<keyword evidence="4" id="KW-0325">Glycoprotein</keyword>
<reference evidence="6" key="1">
    <citation type="submission" date="2022-08" db="EMBL/GenBank/DDBJ databases">
        <authorList>
            <person name="Gutierrez-Valencia J."/>
        </authorList>
    </citation>
    <scope>NUCLEOTIDE SEQUENCE</scope>
</reference>
<dbReference type="InterPro" id="IPR018119">
    <property type="entry name" value="Strictosidine_synth_cons-reg"/>
</dbReference>
<dbReference type="Pfam" id="PF03088">
    <property type="entry name" value="Str_synth"/>
    <property type="match status" value="1"/>
</dbReference>
<keyword evidence="3" id="KW-0926">Vacuole</keyword>
<sequence length="332" mass="36040">MIVEDGLKSLQKVELPEGVEGPESIAFDCNGEGPYVGVSDGRILKDRKACDGSTNPKLEPNCGRPLGLKFNPLTCELYIADAYFGLLAVGPQGGVAKVLVSSSPQGIPFRFLNALDIDSTTGIVYFTDTSLYFQRWDWILSIITSDRSGRLLRYDPRSKKLEVLSEGLAFPNGVALSKDRSFLLVAESSTMRILKFPLLLLLHHDDDHDQLMSSSPVVPELFAQLGRFPDNIKRNPSGDFWVALNSGRGRILSTSSESSSYGSWFWMMGQKNKKMDPVGVKLSEDGEVVKVVDGGGGDALNSVSEVLEAEGGEGGLWIGSAVQSFVGRIVTN</sequence>
<dbReference type="InterPro" id="IPR011042">
    <property type="entry name" value="6-blade_b-propeller_TolB-like"/>
</dbReference>
<protein>
    <recommendedName>
        <fullName evidence="5">Strictosidine synthase conserved region domain-containing protein</fullName>
    </recommendedName>
</protein>
<accession>A0AAV0R599</accession>
<feature type="domain" description="Strictosidine synthase conserved region" evidence="5">
    <location>
        <begin position="113"/>
        <end position="196"/>
    </location>
</feature>
<keyword evidence="7" id="KW-1185">Reference proteome</keyword>
<evidence type="ECO:0000313" key="6">
    <source>
        <dbReference type="EMBL" id="CAI0552713.1"/>
    </source>
</evidence>
<dbReference type="PANTHER" id="PTHR10426">
    <property type="entry name" value="STRICTOSIDINE SYNTHASE-RELATED"/>
    <property type="match status" value="1"/>
</dbReference>
<proteinExistence type="inferred from homology"/>
<comment type="caution">
    <text evidence="6">The sequence shown here is derived from an EMBL/GenBank/DDBJ whole genome shotgun (WGS) entry which is preliminary data.</text>
</comment>
<evidence type="ECO:0000313" key="7">
    <source>
        <dbReference type="Proteomes" id="UP001154282"/>
    </source>
</evidence>
<comment type="subcellular location">
    <subcellularLocation>
        <location evidence="1">Vacuole</location>
    </subcellularLocation>
</comment>
<dbReference type="PANTHER" id="PTHR10426:SF86">
    <property type="entry name" value="PROTEIN STRICTOSIDINE SYNTHASE-LIKE 10-LIKE"/>
    <property type="match status" value="1"/>
</dbReference>
<dbReference type="Proteomes" id="UP001154282">
    <property type="component" value="Unassembled WGS sequence"/>
</dbReference>
<evidence type="ECO:0000256" key="2">
    <source>
        <dbReference type="ARBA" id="ARBA00009191"/>
    </source>
</evidence>
<dbReference type="AlphaFoldDB" id="A0AAV0R599"/>
<dbReference type="SUPFAM" id="SSF63829">
    <property type="entry name" value="Calcium-dependent phosphotriesterase"/>
    <property type="match status" value="1"/>
</dbReference>
<dbReference type="GO" id="GO:0016787">
    <property type="term" value="F:hydrolase activity"/>
    <property type="evidence" value="ECO:0007669"/>
    <property type="project" value="TreeGrafter"/>
</dbReference>
<dbReference type="GO" id="GO:0012505">
    <property type="term" value="C:endomembrane system"/>
    <property type="evidence" value="ECO:0007669"/>
    <property type="project" value="TreeGrafter"/>
</dbReference>
<comment type="similarity">
    <text evidence="2">Belongs to the strictosidine synthase family.</text>
</comment>
<evidence type="ECO:0000256" key="3">
    <source>
        <dbReference type="ARBA" id="ARBA00022554"/>
    </source>
</evidence>
<dbReference type="GO" id="GO:0005773">
    <property type="term" value="C:vacuole"/>
    <property type="evidence" value="ECO:0007669"/>
    <property type="project" value="UniProtKB-SubCell"/>
</dbReference>
<organism evidence="6 7">
    <name type="scientific">Linum tenue</name>
    <dbReference type="NCBI Taxonomy" id="586396"/>
    <lineage>
        <taxon>Eukaryota</taxon>
        <taxon>Viridiplantae</taxon>
        <taxon>Streptophyta</taxon>
        <taxon>Embryophyta</taxon>
        <taxon>Tracheophyta</taxon>
        <taxon>Spermatophyta</taxon>
        <taxon>Magnoliopsida</taxon>
        <taxon>eudicotyledons</taxon>
        <taxon>Gunneridae</taxon>
        <taxon>Pentapetalae</taxon>
        <taxon>rosids</taxon>
        <taxon>fabids</taxon>
        <taxon>Malpighiales</taxon>
        <taxon>Linaceae</taxon>
        <taxon>Linum</taxon>
    </lineage>
</organism>
<name>A0AAV0R599_9ROSI</name>
<evidence type="ECO:0000256" key="1">
    <source>
        <dbReference type="ARBA" id="ARBA00004116"/>
    </source>
</evidence>
<evidence type="ECO:0000259" key="5">
    <source>
        <dbReference type="Pfam" id="PF03088"/>
    </source>
</evidence>